<dbReference type="Pfam" id="PF13560">
    <property type="entry name" value="HTH_31"/>
    <property type="match status" value="1"/>
</dbReference>
<accession>A0ABW6JL70</accession>
<dbReference type="EMBL" id="JBHVBU010000081">
    <property type="protein sequence ID" value="MFE7966142.1"/>
    <property type="molecule type" value="Genomic_DNA"/>
</dbReference>
<dbReference type="InterPro" id="IPR001387">
    <property type="entry name" value="Cro/C1-type_HTH"/>
</dbReference>
<dbReference type="PROSITE" id="PS50943">
    <property type="entry name" value="HTH_CROC1"/>
    <property type="match status" value="1"/>
</dbReference>
<evidence type="ECO:0000256" key="1">
    <source>
        <dbReference type="SAM" id="MobiDB-lite"/>
    </source>
</evidence>
<feature type="compositionally biased region" description="Acidic residues" evidence="1">
    <location>
        <begin position="164"/>
        <end position="179"/>
    </location>
</feature>
<evidence type="ECO:0000259" key="2">
    <source>
        <dbReference type="PROSITE" id="PS50943"/>
    </source>
</evidence>
<feature type="domain" description="HTH cro/C1-type" evidence="2">
    <location>
        <begin position="44"/>
        <end position="78"/>
    </location>
</feature>
<keyword evidence="4" id="KW-1185">Reference proteome</keyword>
<sequence>MAARAIQIGEAGEHLAAAVTAHRQRRGWDQRHLAERVTAAGRPMSTSVLGKVESGARRVDVDDLVALAAALDVPPSQLLPGDDTAVSDPFEDASAPGMVRARVLDDIAALGDLEALDPTAPTLAAIAVRLATEVDAPASLGTSLHSLSKELRQVLADLRSLSPEEPDDDDDLDDLATPE</sequence>
<dbReference type="InterPro" id="IPR010982">
    <property type="entry name" value="Lambda_DNA-bd_dom_sf"/>
</dbReference>
<organism evidence="3 4">
    <name type="scientific">Streptomyces cellulosae</name>
    <dbReference type="NCBI Taxonomy" id="1968"/>
    <lineage>
        <taxon>Bacteria</taxon>
        <taxon>Bacillati</taxon>
        <taxon>Actinomycetota</taxon>
        <taxon>Actinomycetes</taxon>
        <taxon>Kitasatosporales</taxon>
        <taxon>Streptomycetaceae</taxon>
        <taxon>Streptomyces</taxon>
    </lineage>
</organism>
<dbReference type="Gene3D" id="1.10.260.40">
    <property type="entry name" value="lambda repressor-like DNA-binding domains"/>
    <property type="match status" value="1"/>
</dbReference>
<evidence type="ECO:0000313" key="4">
    <source>
        <dbReference type="Proteomes" id="UP001600650"/>
    </source>
</evidence>
<comment type="caution">
    <text evidence="3">The sequence shown here is derived from an EMBL/GenBank/DDBJ whole genome shotgun (WGS) entry which is preliminary data.</text>
</comment>
<evidence type="ECO:0000313" key="3">
    <source>
        <dbReference type="EMBL" id="MFE7966142.1"/>
    </source>
</evidence>
<dbReference type="CDD" id="cd00093">
    <property type="entry name" value="HTH_XRE"/>
    <property type="match status" value="1"/>
</dbReference>
<feature type="region of interest" description="Disordered" evidence="1">
    <location>
        <begin position="159"/>
        <end position="179"/>
    </location>
</feature>
<dbReference type="Proteomes" id="UP001600650">
    <property type="component" value="Unassembled WGS sequence"/>
</dbReference>
<name>A0ABW6JL70_STRCE</name>
<protein>
    <submittedName>
        <fullName evidence="3">Helix-turn-helix domain-containing protein</fullName>
    </submittedName>
</protein>
<dbReference type="RefSeq" id="WP_381727725.1">
    <property type="nucleotide sequence ID" value="NZ_JBHVBU010000081.1"/>
</dbReference>
<dbReference type="SUPFAM" id="SSF47413">
    <property type="entry name" value="lambda repressor-like DNA-binding domains"/>
    <property type="match status" value="1"/>
</dbReference>
<reference evidence="3 4" key="1">
    <citation type="submission" date="2024-09" db="EMBL/GenBank/DDBJ databases">
        <title>The Natural Products Discovery Center: Release of the First 8490 Sequenced Strains for Exploring Actinobacteria Biosynthetic Diversity.</title>
        <authorList>
            <person name="Kalkreuter E."/>
            <person name="Kautsar S.A."/>
            <person name="Yang D."/>
            <person name="Bader C.D."/>
            <person name="Teijaro C.N."/>
            <person name="Fluegel L."/>
            <person name="Davis C.M."/>
            <person name="Simpson J.R."/>
            <person name="Lauterbach L."/>
            <person name="Steele A.D."/>
            <person name="Gui C."/>
            <person name="Meng S."/>
            <person name="Li G."/>
            <person name="Viehrig K."/>
            <person name="Ye F."/>
            <person name="Su P."/>
            <person name="Kiefer A.F."/>
            <person name="Nichols A."/>
            <person name="Cepeda A.J."/>
            <person name="Yan W."/>
            <person name="Fan B."/>
            <person name="Jiang Y."/>
            <person name="Adhikari A."/>
            <person name="Zheng C.-J."/>
            <person name="Schuster L."/>
            <person name="Cowan T.M."/>
            <person name="Smanski M.J."/>
            <person name="Chevrette M.G."/>
            <person name="De Carvalho L.P.S."/>
            <person name="Shen B."/>
        </authorList>
    </citation>
    <scope>NUCLEOTIDE SEQUENCE [LARGE SCALE GENOMIC DNA]</scope>
    <source>
        <strain evidence="3 4">NPDC057399</strain>
    </source>
</reference>
<dbReference type="SMART" id="SM00530">
    <property type="entry name" value="HTH_XRE"/>
    <property type="match status" value="1"/>
</dbReference>
<gene>
    <name evidence="3" type="ORF">ACFU0X_24420</name>
</gene>
<proteinExistence type="predicted"/>